<gene>
    <name evidence="1" type="ORF">SAMN04487928_11558</name>
</gene>
<keyword evidence="2" id="KW-1185">Reference proteome</keyword>
<dbReference type="Proteomes" id="UP000182624">
    <property type="component" value="Unassembled WGS sequence"/>
</dbReference>
<dbReference type="OrthoDB" id="9803063at2"/>
<dbReference type="RefSeq" id="WP_074888397.1">
    <property type="nucleotide sequence ID" value="NZ_FOXO01000015.1"/>
</dbReference>
<organism evidence="1 2">
    <name type="scientific">Butyrivibrio proteoclasticus</name>
    <dbReference type="NCBI Taxonomy" id="43305"/>
    <lineage>
        <taxon>Bacteria</taxon>
        <taxon>Bacillati</taxon>
        <taxon>Bacillota</taxon>
        <taxon>Clostridia</taxon>
        <taxon>Lachnospirales</taxon>
        <taxon>Lachnospiraceae</taxon>
        <taxon>Butyrivibrio</taxon>
    </lineage>
</organism>
<sequence>MGNVRFHLPGLRYNYPLNMFWISMMKQYPHYFRESVEIASFFGSFPFSLWNGGRLIADDQCDRAFVQNVIKSINANHIPVRFTFTNPLITEEDLMDPFCNFCMEAGDNGMNEVLVFSPLLEEFIRTKYPSYKIDSTTCKEIKDLDSLNEELNKDYKYVVLDYNMNNKWDLIEQIHHKEKLEVLVNALCVPDCKRRGDHYKNIALNQEIVKENRFLPKDKQKPLIPWKCEYGDKNCIYTIQDYSTYVSPELIWDKYVPMGINNFKIEGRTANLFSLIETYCHYMIKPEYIGEARLLLMRNLEASKIIQVNRPRPSAFK</sequence>
<proteinExistence type="predicted"/>
<name>A0A1I5V2F2_9FIRM</name>
<evidence type="ECO:0000313" key="1">
    <source>
        <dbReference type="EMBL" id="SFQ01693.1"/>
    </source>
</evidence>
<evidence type="ECO:0000313" key="2">
    <source>
        <dbReference type="Proteomes" id="UP000182624"/>
    </source>
</evidence>
<dbReference type="EMBL" id="FOXO01000015">
    <property type="protein sequence ID" value="SFQ01693.1"/>
    <property type="molecule type" value="Genomic_DNA"/>
</dbReference>
<dbReference type="AlphaFoldDB" id="A0A1I5V2F2"/>
<reference evidence="2" key="1">
    <citation type="submission" date="2016-10" db="EMBL/GenBank/DDBJ databases">
        <authorList>
            <person name="Varghese N."/>
            <person name="Submissions S."/>
        </authorList>
    </citation>
    <scope>NUCLEOTIDE SEQUENCE [LARGE SCALE GENOMIC DNA]</scope>
    <source>
        <strain evidence="2">P18</strain>
    </source>
</reference>
<protein>
    <submittedName>
        <fullName evidence="1">Uncharacterized protein</fullName>
    </submittedName>
</protein>
<accession>A0A1I5V2F2</accession>